<dbReference type="GO" id="GO:0004864">
    <property type="term" value="F:protein phosphatase inhibitor activity"/>
    <property type="evidence" value="ECO:0007669"/>
    <property type="project" value="InterPro"/>
</dbReference>
<evidence type="ECO:0000259" key="2">
    <source>
        <dbReference type="Pfam" id="PF00407"/>
    </source>
</evidence>
<dbReference type="Pfam" id="PF00407">
    <property type="entry name" value="Bet_v_1"/>
    <property type="match status" value="1"/>
</dbReference>
<protein>
    <recommendedName>
        <fullName evidence="2">Bet v I/Major latex protein domain-containing protein</fullName>
    </recommendedName>
</protein>
<comment type="similarity">
    <text evidence="1">Belongs to the BetVI family.</text>
</comment>
<dbReference type="SUPFAM" id="SSF55961">
    <property type="entry name" value="Bet v1-like"/>
    <property type="match status" value="1"/>
</dbReference>
<dbReference type="FunFam" id="3.30.530.20:FF:000007">
    <property type="entry name" value="Major pollen allergen Bet v 1-A"/>
    <property type="match status" value="1"/>
</dbReference>
<evidence type="ECO:0000256" key="1">
    <source>
        <dbReference type="ARBA" id="ARBA00009744"/>
    </source>
</evidence>
<dbReference type="InterPro" id="IPR050279">
    <property type="entry name" value="Plant_def-hormone_signal"/>
</dbReference>
<sequence>MGAITYDMEVSSTIPAGKMYKAFVLDADNLIPKSVKHRVDALDKENLTYSYTIIEGGPLDVCESISYHIKIVPSPDGGSICKNRSIYHTKGDSTISEEDIKAGKEKASGIFKKVEAYLLEHPDLYN</sequence>
<dbReference type="PANTHER" id="PTHR31213:SF55">
    <property type="entry name" value="STRESS-INDUCED PROTEIN SAM22"/>
    <property type="match status" value="1"/>
</dbReference>
<dbReference type="OrthoDB" id="1858506at2759"/>
<dbReference type="EMBL" id="BJWL01000024">
    <property type="protein sequence ID" value="GFZ13945.1"/>
    <property type="molecule type" value="Genomic_DNA"/>
</dbReference>
<dbReference type="Proteomes" id="UP000585474">
    <property type="component" value="Unassembled WGS sequence"/>
</dbReference>
<dbReference type="GO" id="GO:0010427">
    <property type="term" value="F:abscisic acid binding"/>
    <property type="evidence" value="ECO:0007669"/>
    <property type="project" value="InterPro"/>
</dbReference>
<dbReference type="PANTHER" id="PTHR31213">
    <property type="entry name" value="OS08G0374000 PROTEIN-RELATED"/>
    <property type="match status" value="1"/>
</dbReference>
<dbReference type="CDD" id="cd07816">
    <property type="entry name" value="Bet_v1-like"/>
    <property type="match status" value="1"/>
</dbReference>
<accession>A0A7J0GSX0</accession>
<dbReference type="GO" id="GO:0005634">
    <property type="term" value="C:nucleus"/>
    <property type="evidence" value="ECO:0007669"/>
    <property type="project" value="TreeGrafter"/>
</dbReference>
<reference evidence="3 4" key="1">
    <citation type="submission" date="2019-07" db="EMBL/GenBank/DDBJ databases">
        <title>De Novo Assembly of kiwifruit Actinidia rufa.</title>
        <authorList>
            <person name="Sugita-Konishi S."/>
            <person name="Sato K."/>
            <person name="Mori E."/>
            <person name="Abe Y."/>
            <person name="Kisaki G."/>
            <person name="Hamano K."/>
            <person name="Suezawa K."/>
            <person name="Otani M."/>
            <person name="Fukuda T."/>
            <person name="Manabe T."/>
            <person name="Gomi K."/>
            <person name="Tabuchi M."/>
            <person name="Akimitsu K."/>
            <person name="Kataoka I."/>
        </authorList>
    </citation>
    <scope>NUCLEOTIDE SEQUENCE [LARGE SCALE GENOMIC DNA]</scope>
    <source>
        <strain evidence="4">cv. Fuchu</strain>
    </source>
</reference>
<dbReference type="GO" id="GO:0038023">
    <property type="term" value="F:signaling receptor activity"/>
    <property type="evidence" value="ECO:0007669"/>
    <property type="project" value="InterPro"/>
</dbReference>
<evidence type="ECO:0000313" key="4">
    <source>
        <dbReference type="Proteomes" id="UP000585474"/>
    </source>
</evidence>
<organism evidence="3 4">
    <name type="scientific">Actinidia rufa</name>
    <dbReference type="NCBI Taxonomy" id="165716"/>
    <lineage>
        <taxon>Eukaryota</taxon>
        <taxon>Viridiplantae</taxon>
        <taxon>Streptophyta</taxon>
        <taxon>Embryophyta</taxon>
        <taxon>Tracheophyta</taxon>
        <taxon>Spermatophyta</taxon>
        <taxon>Magnoliopsida</taxon>
        <taxon>eudicotyledons</taxon>
        <taxon>Gunneridae</taxon>
        <taxon>Pentapetalae</taxon>
        <taxon>asterids</taxon>
        <taxon>Ericales</taxon>
        <taxon>Actinidiaceae</taxon>
        <taxon>Actinidia</taxon>
    </lineage>
</organism>
<dbReference type="GO" id="GO:0009738">
    <property type="term" value="P:abscisic acid-activated signaling pathway"/>
    <property type="evidence" value="ECO:0007669"/>
    <property type="project" value="InterPro"/>
</dbReference>
<dbReference type="InterPro" id="IPR000916">
    <property type="entry name" value="Bet_v_I/MLP"/>
</dbReference>
<comment type="caution">
    <text evidence="3">The sequence shown here is derived from an EMBL/GenBank/DDBJ whole genome shotgun (WGS) entry which is preliminary data.</text>
</comment>
<feature type="domain" description="Bet v I/Major latex protein" evidence="2">
    <location>
        <begin position="33"/>
        <end position="121"/>
    </location>
</feature>
<evidence type="ECO:0000313" key="3">
    <source>
        <dbReference type="EMBL" id="GFZ13945.1"/>
    </source>
</evidence>
<name>A0A7J0GSX0_9ERIC</name>
<gene>
    <name evidence="3" type="ORF">Acr_24g0001350</name>
</gene>
<dbReference type="GO" id="GO:0005737">
    <property type="term" value="C:cytoplasm"/>
    <property type="evidence" value="ECO:0007669"/>
    <property type="project" value="TreeGrafter"/>
</dbReference>
<dbReference type="Gene3D" id="3.30.530.20">
    <property type="match status" value="2"/>
</dbReference>
<dbReference type="PRINTS" id="PR00634">
    <property type="entry name" value="BETALLERGEN"/>
</dbReference>
<dbReference type="InterPro" id="IPR023393">
    <property type="entry name" value="START-like_dom_sf"/>
</dbReference>
<dbReference type="GO" id="GO:0006952">
    <property type="term" value="P:defense response"/>
    <property type="evidence" value="ECO:0007669"/>
    <property type="project" value="InterPro"/>
</dbReference>
<dbReference type="InterPro" id="IPR024949">
    <property type="entry name" value="Bet_v_I_allergen"/>
</dbReference>
<keyword evidence="4" id="KW-1185">Reference proteome</keyword>
<proteinExistence type="inferred from homology"/>
<dbReference type="AlphaFoldDB" id="A0A7J0GSX0"/>